<feature type="domain" description="NAD-dependent epimerase/dehydratase" evidence="1">
    <location>
        <begin position="8"/>
        <end position="201"/>
    </location>
</feature>
<reference evidence="2 3" key="1">
    <citation type="submission" date="2020-04" db="EMBL/GenBank/DDBJ databases">
        <authorList>
            <person name="Yao Y."/>
            <person name="He Z."/>
        </authorList>
    </citation>
    <scope>NUCLEOTIDE SEQUENCE [LARGE SCALE GENOMIC DNA]</scope>
    <source>
        <strain evidence="2 3">CY-1</strain>
    </source>
</reference>
<dbReference type="GeneID" id="72194643"/>
<gene>
    <name evidence="2" type="ORF">HGP31_13700</name>
</gene>
<dbReference type="AlphaFoldDB" id="A0AAE7DED6"/>
<organism evidence="2 3">
    <name type="scientific">Pseudomonas umsongensis</name>
    <dbReference type="NCBI Taxonomy" id="198618"/>
    <lineage>
        <taxon>Bacteria</taxon>
        <taxon>Pseudomonadati</taxon>
        <taxon>Pseudomonadota</taxon>
        <taxon>Gammaproteobacteria</taxon>
        <taxon>Pseudomonadales</taxon>
        <taxon>Pseudomonadaceae</taxon>
        <taxon>Pseudomonas</taxon>
    </lineage>
</organism>
<protein>
    <submittedName>
        <fullName evidence="2">NAD(P)-dependent oxidoreductase</fullName>
    </submittedName>
</protein>
<dbReference type="EMBL" id="CP051487">
    <property type="protein sequence ID" value="QJC79318.1"/>
    <property type="molecule type" value="Genomic_DNA"/>
</dbReference>
<dbReference type="InterPro" id="IPR036291">
    <property type="entry name" value="NAD(P)-bd_dom_sf"/>
</dbReference>
<sequence length="305" mass="33472">MSARVVSLTGATGFIGSVLRERLITRGVEVRALARSRSAMTADGTKWIIGTLEDEQALAELTRGADTVIHCAGKVRGRNARDFDEVNVQGSKRLMEAARMSGSCERFLLISSLAARYPTLSWYAASKFEGECQVREAAGTIPVCIFRPTAVYGPGDRELRPVFEWLLRGWLVTPGKGDSLLSFLHVDDLVSAVMQWLDAPVMQSQTFELCDGQAQGYDWASLASIATDIRNAPVRQAVVPAKVLKGIARANLVLSRFTRQAPMLTPGKVNELMHPDWTCSNARISAVLGWEPQILLGQALRNHLY</sequence>
<evidence type="ECO:0000259" key="1">
    <source>
        <dbReference type="Pfam" id="PF01370"/>
    </source>
</evidence>
<dbReference type="SUPFAM" id="SSF51735">
    <property type="entry name" value="NAD(P)-binding Rossmann-fold domains"/>
    <property type="match status" value="1"/>
</dbReference>
<name>A0AAE7DED6_9PSED</name>
<dbReference type="Pfam" id="PF01370">
    <property type="entry name" value="Epimerase"/>
    <property type="match status" value="1"/>
</dbReference>
<accession>A0AAE7DED6</accession>
<dbReference type="InterPro" id="IPR050177">
    <property type="entry name" value="Lipid_A_modif_metabolic_enz"/>
</dbReference>
<dbReference type="RefSeq" id="WP_168757944.1">
    <property type="nucleotide sequence ID" value="NZ_CP051487.1"/>
</dbReference>
<dbReference type="Proteomes" id="UP000501367">
    <property type="component" value="Chromosome"/>
</dbReference>
<dbReference type="Gene3D" id="3.40.50.720">
    <property type="entry name" value="NAD(P)-binding Rossmann-like Domain"/>
    <property type="match status" value="1"/>
</dbReference>
<evidence type="ECO:0000313" key="3">
    <source>
        <dbReference type="Proteomes" id="UP000501367"/>
    </source>
</evidence>
<proteinExistence type="predicted"/>
<evidence type="ECO:0000313" key="2">
    <source>
        <dbReference type="EMBL" id="QJC79318.1"/>
    </source>
</evidence>
<dbReference type="KEGG" id="pum:HGP31_13700"/>
<dbReference type="PANTHER" id="PTHR43245">
    <property type="entry name" value="BIFUNCTIONAL POLYMYXIN RESISTANCE PROTEIN ARNA"/>
    <property type="match status" value="1"/>
</dbReference>
<dbReference type="PANTHER" id="PTHR43245:SF58">
    <property type="entry name" value="BLL5923 PROTEIN"/>
    <property type="match status" value="1"/>
</dbReference>
<dbReference type="InterPro" id="IPR001509">
    <property type="entry name" value="Epimerase_deHydtase"/>
</dbReference>